<accession>A0A140NVH7</accession>
<organism evidence="2 3">
    <name type="scientific">Providencia stuartii (strain MRSN 2154)</name>
    <dbReference type="NCBI Taxonomy" id="1157951"/>
    <lineage>
        <taxon>Bacteria</taxon>
        <taxon>Pseudomonadati</taxon>
        <taxon>Pseudomonadota</taxon>
        <taxon>Gammaproteobacteria</taxon>
        <taxon>Enterobacterales</taxon>
        <taxon>Morganellaceae</taxon>
        <taxon>Providencia</taxon>
    </lineage>
</organism>
<sequence>MQKTLSVTFFMIILYANLIINLKVQGGYMEYEHNKGGKPYSKLILIEPIVWILKKLTNPIKAIYYHFKTRKKFEKI</sequence>
<reference evidence="3" key="2">
    <citation type="submission" date="2012-04" db="EMBL/GenBank/DDBJ databases">
        <title>Complete genome sequence of Providencia stuartii clinical isolate MRSN 2154.</title>
        <authorList>
            <person name="Clifford R.J."/>
            <person name="Hang J."/>
            <person name="Riley M.C."/>
            <person name="Onmus-Leone F."/>
            <person name="Kuschner R.A."/>
            <person name="Lesho E.P."/>
            <person name="Waterman P.E."/>
        </authorList>
    </citation>
    <scope>NUCLEOTIDE SEQUENCE [LARGE SCALE GENOMIC DNA]</scope>
    <source>
        <strain evidence="3">MRSN 2154</strain>
    </source>
</reference>
<evidence type="ECO:0000313" key="3">
    <source>
        <dbReference type="Proteomes" id="UP000005012"/>
    </source>
</evidence>
<keyword evidence="1" id="KW-1133">Transmembrane helix</keyword>
<dbReference type="AlphaFoldDB" id="A0A140NVH7"/>
<feature type="transmembrane region" description="Helical" evidence="1">
    <location>
        <begin position="6"/>
        <end position="24"/>
    </location>
</feature>
<name>A0A140NVH7_PROSM</name>
<evidence type="ECO:0000313" key="2">
    <source>
        <dbReference type="EMBL" id="AFH95962.1"/>
    </source>
</evidence>
<dbReference type="EMBL" id="CP003488">
    <property type="protein sequence ID" value="AFH95962.1"/>
    <property type="molecule type" value="Genomic_DNA"/>
</dbReference>
<gene>
    <name evidence="2" type="ordered locus">S70_20910</name>
</gene>
<dbReference type="KEGG" id="psi:S70_20910"/>
<proteinExistence type="predicted"/>
<reference evidence="2 3" key="1">
    <citation type="journal article" date="2012" name="J. Bacteriol.">
        <title>Complete Genome Sequence of Providencia stuartii Clinical Isolate MRSN 2154.</title>
        <authorList>
            <person name="Clifford R.J."/>
            <person name="Hang J."/>
            <person name="Riley M.C."/>
            <person name="Onmus-Leone F."/>
            <person name="Kuschner R.A."/>
            <person name="Lesho E.P."/>
            <person name="Waterman P.E."/>
        </authorList>
    </citation>
    <scope>NUCLEOTIDE SEQUENCE [LARGE SCALE GENOMIC DNA]</scope>
    <source>
        <strain evidence="2 3">MRSN 2154</strain>
    </source>
</reference>
<dbReference type="Proteomes" id="UP000005012">
    <property type="component" value="Chromosome"/>
</dbReference>
<keyword evidence="1" id="KW-0472">Membrane</keyword>
<evidence type="ECO:0000256" key="1">
    <source>
        <dbReference type="SAM" id="Phobius"/>
    </source>
</evidence>
<protein>
    <submittedName>
        <fullName evidence="2">Uncharacterized protein</fullName>
    </submittedName>
</protein>
<dbReference type="HOGENOM" id="CLU_2736865_0_0_6"/>
<dbReference type="PATRIC" id="fig|1157951.4.peg.4202"/>
<keyword evidence="1" id="KW-0812">Transmembrane</keyword>